<dbReference type="CDD" id="cd02933">
    <property type="entry name" value="OYE_like_FMN"/>
    <property type="match status" value="1"/>
</dbReference>
<dbReference type="GO" id="GO:0016628">
    <property type="term" value="F:oxidoreductase activity, acting on the CH-CH group of donors, NAD or NADP as acceptor"/>
    <property type="evidence" value="ECO:0007669"/>
    <property type="project" value="UniProtKB-ARBA"/>
</dbReference>
<gene>
    <name evidence="5" type="ORF">Atai01_56080</name>
</gene>
<dbReference type="AlphaFoldDB" id="A0A9W6R3U1"/>
<dbReference type="SUPFAM" id="SSF51395">
    <property type="entry name" value="FMN-linked oxidoreductases"/>
    <property type="match status" value="1"/>
</dbReference>
<dbReference type="Gene3D" id="3.20.20.70">
    <property type="entry name" value="Aldolase class I"/>
    <property type="match status" value="1"/>
</dbReference>
<name>A0A9W6R3U1_9PSEU</name>
<evidence type="ECO:0000256" key="1">
    <source>
        <dbReference type="ARBA" id="ARBA00001917"/>
    </source>
</evidence>
<dbReference type="InterPro" id="IPR001155">
    <property type="entry name" value="OxRdtase_FMN_N"/>
</dbReference>
<evidence type="ECO:0000256" key="2">
    <source>
        <dbReference type="ARBA" id="ARBA00005979"/>
    </source>
</evidence>
<protein>
    <submittedName>
        <fullName evidence="5">Alkene reductase</fullName>
    </submittedName>
</protein>
<dbReference type="PANTHER" id="PTHR22893:SF91">
    <property type="entry name" value="NADPH DEHYDROGENASE 2-RELATED"/>
    <property type="match status" value="1"/>
</dbReference>
<keyword evidence="3" id="KW-0560">Oxidoreductase</keyword>
<comment type="similarity">
    <text evidence="2">Belongs to the NADH:flavin oxidoreductase/NADH oxidase family.</text>
</comment>
<comment type="caution">
    <text evidence="5">The sequence shown here is derived from an EMBL/GenBank/DDBJ whole genome shotgun (WGS) entry which is preliminary data.</text>
</comment>
<dbReference type="FunFam" id="3.20.20.70:FF:000059">
    <property type="entry name" value="N-ethylmaleimide reductase, FMN-linked"/>
    <property type="match status" value="1"/>
</dbReference>
<dbReference type="PANTHER" id="PTHR22893">
    <property type="entry name" value="NADH OXIDOREDUCTASE-RELATED"/>
    <property type="match status" value="1"/>
</dbReference>
<accession>A0A9W6R3U1</accession>
<proteinExistence type="inferred from homology"/>
<dbReference type="GO" id="GO:0005829">
    <property type="term" value="C:cytosol"/>
    <property type="evidence" value="ECO:0007669"/>
    <property type="project" value="TreeGrafter"/>
</dbReference>
<dbReference type="InterPro" id="IPR013785">
    <property type="entry name" value="Aldolase_TIM"/>
</dbReference>
<dbReference type="RefSeq" id="WP_285488738.1">
    <property type="nucleotide sequence ID" value="NZ_BSTI01000014.1"/>
</dbReference>
<organism evidence="5 6">
    <name type="scientific">Amycolatopsis taiwanensis</name>
    <dbReference type="NCBI Taxonomy" id="342230"/>
    <lineage>
        <taxon>Bacteria</taxon>
        <taxon>Bacillati</taxon>
        <taxon>Actinomycetota</taxon>
        <taxon>Actinomycetes</taxon>
        <taxon>Pseudonocardiales</taxon>
        <taxon>Pseudonocardiaceae</taxon>
        <taxon>Amycolatopsis</taxon>
    </lineage>
</organism>
<keyword evidence="6" id="KW-1185">Reference proteome</keyword>
<comment type="cofactor">
    <cofactor evidence="1">
        <name>FMN</name>
        <dbReference type="ChEBI" id="CHEBI:58210"/>
    </cofactor>
</comment>
<dbReference type="Pfam" id="PF00724">
    <property type="entry name" value="Oxidored_FMN"/>
    <property type="match status" value="1"/>
</dbReference>
<sequence>MALSSLFEPVDLGAIKLRNRFVMAPMTRSRAHRDGTLPESTSTYYAQRATAGLIVSEGVCISPVAVGNPKVPGIWTGDQTASWAKVADAVHAAGGSIVAQLWHTGRASHPSLQPGGLPQVAPSAIKIDGCTYARGGRTPHVTPRALETLEIPVIVAQYERAALNAIRAGLDGVEIHAANGYLIDQFLHDNANIRTDAYGGGIENRVRFLSEIVAAVSTAIGADRVGVRISPASTFGDMADSDPAALFGHVLDMLDEAGLAYLHIVEPGIDGSENISDDQNRSLPALGSAWARERYRGKIIAAGGYQAASAESALVKGHADAVAFGRPYIANPDLPNRLAAGAPLARADRATFYGGGDAGYIDYPTLEEAAGA</sequence>
<evidence type="ECO:0000259" key="4">
    <source>
        <dbReference type="Pfam" id="PF00724"/>
    </source>
</evidence>
<reference evidence="5" key="1">
    <citation type="submission" date="2023-03" db="EMBL/GenBank/DDBJ databases">
        <title>Amycolatopsis taiwanensis NBRC 103393.</title>
        <authorList>
            <person name="Ichikawa N."/>
            <person name="Sato H."/>
            <person name="Tonouchi N."/>
        </authorList>
    </citation>
    <scope>NUCLEOTIDE SEQUENCE</scope>
    <source>
        <strain evidence="5">NBRC 103393</strain>
    </source>
</reference>
<dbReference type="EMBL" id="BSTI01000014">
    <property type="protein sequence ID" value="GLY68989.1"/>
    <property type="molecule type" value="Genomic_DNA"/>
</dbReference>
<dbReference type="GO" id="GO:0010181">
    <property type="term" value="F:FMN binding"/>
    <property type="evidence" value="ECO:0007669"/>
    <property type="project" value="InterPro"/>
</dbReference>
<evidence type="ECO:0000256" key="3">
    <source>
        <dbReference type="ARBA" id="ARBA00023002"/>
    </source>
</evidence>
<feature type="domain" description="NADH:flavin oxidoreductase/NADH oxidase N-terminal" evidence="4">
    <location>
        <begin position="5"/>
        <end position="343"/>
    </location>
</feature>
<dbReference type="Proteomes" id="UP001165136">
    <property type="component" value="Unassembled WGS sequence"/>
</dbReference>
<evidence type="ECO:0000313" key="6">
    <source>
        <dbReference type="Proteomes" id="UP001165136"/>
    </source>
</evidence>
<evidence type="ECO:0000313" key="5">
    <source>
        <dbReference type="EMBL" id="GLY68989.1"/>
    </source>
</evidence>
<dbReference type="InterPro" id="IPR045247">
    <property type="entry name" value="Oye-like"/>
</dbReference>